<gene>
    <name evidence="1" type="ORF">BDP27DRAFT_1426048</name>
</gene>
<organism evidence="1 2">
    <name type="scientific">Rhodocollybia butyracea</name>
    <dbReference type="NCBI Taxonomy" id="206335"/>
    <lineage>
        <taxon>Eukaryota</taxon>
        <taxon>Fungi</taxon>
        <taxon>Dikarya</taxon>
        <taxon>Basidiomycota</taxon>
        <taxon>Agaricomycotina</taxon>
        <taxon>Agaricomycetes</taxon>
        <taxon>Agaricomycetidae</taxon>
        <taxon>Agaricales</taxon>
        <taxon>Marasmiineae</taxon>
        <taxon>Omphalotaceae</taxon>
        <taxon>Rhodocollybia</taxon>
    </lineage>
</organism>
<dbReference type="Proteomes" id="UP000772434">
    <property type="component" value="Unassembled WGS sequence"/>
</dbReference>
<evidence type="ECO:0000313" key="2">
    <source>
        <dbReference type="Proteomes" id="UP000772434"/>
    </source>
</evidence>
<dbReference type="AlphaFoldDB" id="A0A9P5U372"/>
<protein>
    <recommendedName>
        <fullName evidence="3">F-box domain-containing protein</fullName>
    </recommendedName>
</protein>
<comment type="caution">
    <text evidence="1">The sequence shown here is derived from an EMBL/GenBank/DDBJ whole genome shotgun (WGS) entry which is preliminary data.</text>
</comment>
<proteinExistence type="predicted"/>
<evidence type="ECO:0000313" key="1">
    <source>
        <dbReference type="EMBL" id="KAF9064292.1"/>
    </source>
</evidence>
<reference evidence="1" key="1">
    <citation type="submission" date="2020-11" db="EMBL/GenBank/DDBJ databases">
        <authorList>
            <consortium name="DOE Joint Genome Institute"/>
            <person name="Ahrendt S."/>
            <person name="Riley R."/>
            <person name="Andreopoulos W."/>
            <person name="Labutti K."/>
            <person name="Pangilinan J."/>
            <person name="Ruiz-Duenas F.J."/>
            <person name="Barrasa J.M."/>
            <person name="Sanchez-Garcia M."/>
            <person name="Camarero S."/>
            <person name="Miyauchi S."/>
            <person name="Serrano A."/>
            <person name="Linde D."/>
            <person name="Babiker R."/>
            <person name="Drula E."/>
            <person name="Ayuso-Fernandez I."/>
            <person name="Pacheco R."/>
            <person name="Padilla G."/>
            <person name="Ferreira P."/>
            <person name="Barriuso J."/>
            <person name="Kellner H."/>
            <person name="Castanera R."/>
            <person name="Alfaro M."/>
            <person name="Ramirez L."/>
            <person name="Pisabarro A.G."/>
            <person name="Kuo A."/>
            <person name="Tritt A."/>
            <person name="Lipzen A."/>
            <person name="He G."/>
            <person name="Yan M."/>
            <person name="Ng V."/>
            <person name="Cullen D."/>
            <person name="Martin F."/>
            <person name="Rosso M.-N."/>
            <person name="Henrissat B."/>
            <person name="Hibbett D."/>
            <person name="Martinez A.T."/>
            <person name="Grigoriev I.V."/>
        </authorList>
    </citation>
    <scope>NUCLEOTIDE SEQUENCE</scope>
    <source>
        <strain evidence="1">AH 40177</strain>
    </source>
</reference>
<dbReference type="OrthoDB" id="2789810at2759"/>
<accession>A0A9P5U372</accession>
<dbReference type="EMBL" id="JADNRY010000127">
    <property type="protein sequence ID" value="KAF9064292.1"/>
    <property type="molecule type" value="Genomic_DNA"/>
</dbReference>
<name>A0A9P5U372_9AGAR</name>
<evidence type="ECO:0008006" key="3">
    <source>
        <dbReference type="Google" id="ProtNLM"/>
    </source>
</evidence>
<sequence>MPPLPLPVEILDYIFNFLADEPKTLADLALVSRSFVQSSRALYPESINITPENLETLLLLLKSPHRTISRNIRKIDIQGPWDDHSSNILLTTNWQLPLDSFGNTVLSLSLFAIDFDSLSSMAYQTFLAGFPRVQFLKLHSMKFISVSQVMNTLGQFPALRAASLCNIAWNNPDNDTPETIFPYRIPSGLYKLTLKECYKRDIMRCFLSQESLPLIKELDLGAVSPSDTEAIGEYLGRLGPVLSSLSFGFDSLDPGGDAEDFYHNCNLALNTSLKSLHYDPFVDFFVSSLTNPWPWISRTISTLHSNALTQICFSIHLITSRPLIDCVQFTWSEMDRFFANKLPTTTLPRCTSLQLWIHFDDVLSPDLVQMIREFMTEQFPLCHENGLLTIRFVT</sequence>
<keyword evidence="2" id="KW-1185">Reference proteome</keyword>